<dbReference type="EMBL" id="RIAR02000001">
    <property type="protein sequence ID" value="NSL90713.1"/>
    <property type="molecule type" value="Genomic_DNA"/>
</dbReference>
<comment type="catalytic activity">
    <reaction evidence="1">
        <text>ATP + protein L-histidine = ADP + protein N-phospho-L-histidine.</text>
        <dbReference type="EC" id="2.7.13.3"/>
    </reaction>
</comment>
<evidence type="ECO:0000256" key="1">
    <source>
        <dbReference type="ARBA" id="ARBA00000085"/>
    </source>
</evidence>
<keyword evidence="3" id="KW-0597">Phosphoprotein</keyword>
<reference evidence="7" key="1">
    <citation type="submission" date="2020-05" db="EMBL/GenBank/DDBJ databases">
        <title>Chitinophaga laudate sp. nov., isolated from a tropical peat swamp.</title>
        <authorList>
            <person name="Goh C.B.S."/>
            <person name="Lee M.S."/>
            <person name="Parimannan S."/>
            <person name="Pasbakhsh P."/>
            <person name="Yule C.M."/>
            <person name="Rajandas H."/>
            <person name="Loke S."/>
            <person name="Croft L."/>
            <person name="Tan J.B.L."/>
        </authorList>
    </citation>
    <scope>NUCLEOTIDE SEQUENCE</scope>
    <source>
        <strain evidence="7">Mgbs1</strain>
    </source>
</reference>
<dbReference type="GO" id="GO:0000155">
    <property type="term" value="F:phosphorelay sensor kinase activity"/>
    <property type="evidence" value="ECO:0007669"/>
    <property type="project" value="InterPro"/>
</dbReference>
<dbReference type="PROSITE" id="PS50113">
    <property type="entry name" value="PAC"/>
    <property type="match status" value="1"/>
</dbReference>
<dbReference type="PANTHER" id="PTHR43711">
    <property type="entry name" value="TWO-COMPONENT HISTIDINE KINASE"/>
    <property type="match status" value="1"/>
</dbReference>
<dbReference type="Gene3D" id="1.10.287.130">
    <property type="match status" value="1"/>
</dbReference>
<dbReference type="CDD" id="cd00130">
    <property type="entry name" value="PAS"/>
    <property type="match status" value="1"/>
</dbReference>
<evidence type="ECO:0000256" key="3">
    <source>
        <dbReference type="ARBA" id="ARBA00022553"/>
    </source>
</evidence>
<comment type="caution">
    <text evidence="7">The sequence shown here is derived from an EMBL/GenBank/DDBJ whole genome shotgun (WGS) entry which is preliminary data.</text>
</comment>
<dbReference type="Pfam" id="PF13188">
    <property type="entry name" value="PAS_8"/>
    <property type="match status" value="1"/>
</dbReference>
<evidence type="ECO:0000256" key="5">
    <source>
        <dbReference type="ARBA" id="ARBA00022777"/>
    </source>
</evidence>
<name>A0A3S1BN12_9BACT</name>
<dbReference type="InterPro" id="IPR035965">
    <property type="entry name" value="PAS-like_dom_sf"/>
</dbReference>
<dbReference type="FunFam" id="3.30.565.10:FF:000006">
    <property type="entry name" value="Sensor histidine kinase WalK"/>
    <property type="match status" value="1"/>
</dbReference>
<dbReference type="Pfam" id="PF02518">
    <property type="entry name" value="HATPase_c"/>
    <property type="match status" value="1"/>
</dbReference>
<dbReference type="Pfam" id="PF00512">
    <property type="entry name" value="HisKA"/>
    <property type="match status" value="1"/>
</dbReference>
<dbReference type="Gene3D" id="3.30.565.10">
    <property type="entry name" value="Histidine kinase-like ATPase, C-terminal domain"/>
    <property type="match status" value="1"/>
</dbReference>
<dbReference type="PROSITE" id="PS50109">
    <property type="entry name" value="HIS_KIN"/>
    <property type="match status" value="1"/>
</dbReference>
<keyword evidence="4" id="KW-0808">Transferase</keyword>
<proteinExistence type="predicted"/>
<dbReference type="Pfam" id="PF13426">
    <property type="entry name" value="PAS_9"/>
    <property type="match status" value="1"/>
</dbReference>
<dbReference type="OrthoDB" id="9808408at2"/>
<dbReference type="SMART" id="SM00091">
    <property type="entry name" value="PAS"/>
    <property type="match status" value="2"/>
</dbReference>
<dbReference type="SMART" id="SM00388">
    <property type="entry name" value="HisKA"/>
    <property type="match status" value="1"/>
</dbReference>
<dbReference type="EC" id="2.7.13.3" evidence="2"/>
<dbReference type="InterPro" id="IPR003594">
    <property type="entry name" value="HATPase_dom"/>
</dbReference>
<dbReference type="SUPFAM" id="SSF55785">
    <property type="entry name" value="PYP-like sensor domain (PAS domain)"/>
    <property type="match status" value="2"/>
</dbReference>
<dbReference type="SUPFAM" id="SSF55874">
    <property type="entry name" value="ATPase domain of HSP90 chaperone/DNA topoisomerase II/histidine kinase"/>
    <property type="match status" value="1"/>
</dbReference>
<keyword evidence="8" id="KW-1185">Reference proteome</keyword>
<dbReference type="InterPro" id="IPR004358">
    <property type="entry name" value="Sig_transdc_His_kin-like_C"/>
</dbReference>
<dbReference type="CDD" id="cd00082">
    <property type="entry name" value="HisKA"/>
    <property type="match status" value="1"/>
</dbReference>
<organism evidence="7 8">
    <name type="scientific">Chitinophaga solisilvae</name>
    <dbReference type="NCBI Taxonomy" id="1233460"/>
    <lineage>
        <taxon>Bacteria</taxon>
        <taxon>Pseudomonadati</taxon>
        <taxon>Bacteroidota</taxon>
        <taxon>Chitinophagia</taxon>
        <taxon>Chitinophagales</taxon>
        <taxon>Chitinophagaceae</taxon>
        <taxon>Chitinophaga</taxon>
    </lineage>
</organism>
<dbReference type="InterPro" id="IPR003661">
    <property type="entry name" value="HisK_dim/P_dom"/>
</dbReference>
<dbReference type="InterPro" id="IPR000700">
    <property type="entry name" value="PAS-assoc_C"/>
</dbReference>
<dbReference type="Gene3D" id="3.30.450.20">
    <property type="entry name" value="PAS domain"/>
    <property type="match status" value="2"/>
</dbReference>
<dbReference type="Proteomes" id="UP000281028">
    <property type="component" value="Unassembled WGS sequence"/>
</dbReference>
<dbReference type="PRINTS" id="PR00344">
    <property type="entry name" value="BCTRLSENSOR"/>
</dbReference>
<dbReference type="InterPro" id="IPR036890">
    <property type="entry name" value="HATPase_C_sf"/>
</dbReference>
<evidence type="ECO:0000256" key="6">
    <source>
        <dbReference type="ARBA" id="ARBA00023012"/>
    </source>
</evidence>
<evidence type="ECO:0000313" key="8">
    <source>
        <dbReference type="Proteomes" id="UP000281028"/>
    </source>
</evidence>
<keyword evidence="5 7" id="KW-0418">Kinase</keyword>
<sequence>MTIFSSGNNPGFDILFEHATQGILLTDQAGSILLANPFIQQLCGYTATELRGNRVSRILPAFDTGTSDKESILINKSNHTIPVNISTTPWEQQHLVFITDLSAQKRAEAQATEKNNALTHAQHALKYETIISRGKDASFKRINLFLYSIWTNLDAILIVAGTQGQIRFFNPAAERMLGYPTREVTDINTLLLFHDREELTQRADQFAEELGQHVQPGLEALTIRARLNLPNEYEWTYIRKDGSRFPVSLTVSAIRDGKIITGYIAIGLDISARKKSETELRIALDKERELNILKSRFVSIASHEFRTPLSTVLSSTYLLSKYETTADHPKRQVHIQRITNAVNMLTDILNDFLSLGKIEEGKIQVRYSILDTGKYISQLLREMEGLKREQQRIEYNHEGTDTISLDANLLRHILMNLVSNAIKFSADDGVISVYSHADHQQLVLRVKDAGIGIAMADQQHLFERFFRGSNVDNIQGTGLGLHIVAKYTEIMKGRITFTSEENKGTEFTVTIPTPQN</sequence>
<gene>
    <name evidence="7" type="ORF">ECE50_028075</name>
</gene>
<dbReference type="PANTHER" id="PTHR43711:SF26">
    <property type="entry name" value="SENSOR HISTIDINE KINASE RCSC"/>
    <property type="match status" value="1"/>
</dbReference>
<dbReference type="InterPro" id="IPR036097">
    <property type="entry name" value="HisK_dim/P_sf"/>
</dbReference>
<evidence type="ECO:0000313" key="7">
    <source>
        <dbReference type="EMBL" id="NSL90713.1"/>
    </source>
</evidence>
<dbReference type="NCBIfam" id="TIGR00229">
    <property type="entry name" value="sensory_box"/>
    <property type="match status" value="2"/>
</dbReference>
<evidence type="ECO:0000256" key="2">
    <source>
        <dbReference type="ARBA" id="ARBA00012438"/>
    </source>
</evidence>
<dbReference type="InterPro" id="IPR005467">
    <property type="entry name" value="His_kinase_dom"/>
</dbReference>
<dbReference type="InterPro" id="IPR001610">
    <property type="entry name" value="PAC"/>
</dbReference>
<protein>
    <recommendedName>
        <fullName evidence="2">histidine kinase</fullName>
        <ecNumber evidence="2">2.7.13.3</ecNumber>
    </recommendedName>
</protein>
<dbReference type="InterPro" id="IPR000014">
    <property type="entry name" value="PAS"/>
</dbReference>
<dbReference type="AlphaFoldDB" id="A0A3S1BN12"/>
<dbReference type="CDD" id="cd00075">
    <property type="entry name" value="HATPase"/>
    <property type="match status" value="1"/>
</dbReference>
<keyword evidence="6" id="KW-0902">Two-component regulatory system</keyword>
<dbReference type="InterPro" id="IPR050736">
    <property type="entry name" value="Sensor_HK_Regulatory"/>
</dbReference>
<evidence type="ECO:0000256" key="4">
    <source>
        <dbReference type="ARBA" id="ARBA00022679"/>
    </source>
</evidence>
<dbReference type="SMART" id="SM00086">
    <property type="entry name" value="PAC"/>
    <property type="match status" value="1"/>
</dbReference>
<dbReference type="PROSITE" id="PS50112">
    <property type="entry name" value="PAS"/>
    <property type="match status" value="2"/>
</dbReference>
<dbReference type="SUPFAM" id="SSF47384">
    <property type="entry name" value="Homodimeric domain of signal transducing histidine kinase"/>
    <property type="match status" value="1"/>
</dbReference>
<accession>A0A3S1BN12</accession>
<dbReference type="SMART" id="SM00387">
    <property type="entry name" value="HATPase_c"/>
    <property type="match status" value="1"/>
</dbReference>